<feature type="domain" description="Reverse transcriptase" evidence="10">
    <location>
        <begin position="134"/>
        <end position="373"/>
    </location>
</feature>
<dbReference type="CDD" id="cd03487">
    <property type="entry name" value="RT_Bac_retron_II"/>
    <property type="match status" value="1"/>
</dbReference>
<dbReference type="EC" id="2.7.7.49" evidence="1"/>
<evidence type="ECO:0000256" key="4">
    <source>
        <dbReference type="ARBA" id="ARBA00022723"/>
    </source>
</evidence>
<evidence type="ECO:0000256" key="2">
    <source>
        <dbReference type="ARBA" id="ARBA00022679"/>
    </source>
</evidence>
<dbReference type="Pfam" id="PF00078">
    <property type="entry name" value="RVT_1"/>
    <property type="match status" value="1"/>
</dbReference>
<organism evidence="11 12">
    <name type="scientific">Janthinobacterium fluminis</name>
    <dbReference type="NCBI Taxonomy" id="2987524"/>
    <lineage>
        <taxon>Bacteria</taxon>
        <taxon>Pseudomonadati</taxon>
        <taxon>Pseudomonadota</taxon>
        <taxon>Betaproteobacteria</taxon>
        <taxon>Burkholderiales</taxon>
        <taxon>Oxalobacteraceae</taxon>
        <taxon>Janthinobacterium</taxon>
    </lineage>
</organism>
<sequence>MTPQSLVALALADSMLAGEATAAGLARSAAWSLGRSWPWVAPLCRALWRRAGAHFPHYSRDELAQLIVRQRSFAAAWQAGAPLPAIVRYCLRRAPAPAAPAWLAPLGLPGLAGSAELARWLRVTPGELAWYADQWRDNAAADQALGHYRYRWLAKRSGGLRLLEMPKLRLRAIQRQVLRGLLDRVPAHPAAHGFRRGRSCATHAALHTGQALVLRIDLQDFFPSIPAPRVQALFAKLGYPDTVAGLLARLCTHRAPGRVLAAAPAPDGLTAAGRAALRTPHLPQGAPTSPALANLCAYRLDLRVDALARSLGATYSRYADDLAFSGGAAFARAAGRFAQQVAAIALEEGFRVQHRKTRAMRAGTRQQLTGIVVNRHPNLPRADFDVLKATLNNCVRHGPASQNREGRADFRAWLAGRLAYLHMLNPQRGLRLRRLFEQIDWG</sequence>
<keyword evidence="2" id="KW-0808">Transferase</keyword>
<evidence type="ECO:0000256" key="9">
    <source>
        <dbReference type="ARBA" id="ARBA00048173"/>
    </source>
</evidence>
<dbReference type="SUPFAM" id="SSF56672">
    <property type="entry name" value="DNA/RNA polymerases"/>
    <property type="match status" value="1"/>
</dbReference>
<dbReference type="PANTHER" id="PTHR34047:SF7">
    <property type="entry name" value="RNA-DIRECTED DNA POLYMERASE"/>
    <property type="match status" value="1"/>
</dbReference>
<comment type="similarity">
    <text evidence="8">Belongs to the bacterial reverse transcriptase family.</text>
</comment>
<proteinExistence type="inferred from homology"/>
<dbReference type="InterPro" id="IPR000477">
    <property type="entry name" value="RT_dom"/>
</dbReference>
<keyword evidence="7" id="KW-0051">Antiviral defense</keyword>
<dbReference type="GO" id="GO:0003964">
    <property type="term" value="F:RNA-directed DNA polymerase activity"/>
    <property type="evidence" value="ECO:0007669"/>
    <property type="project" value="UniProtKB-KW"/>
</dbReference>
<gene>
    <name evidence="11" type="ORF">OIK44_15185</name>
</gene>
<keyword evidence="6 11" id="KW-0695">RNA-directed DNA polymerase</keyword>
<evidence type="ECO:0000313" key="11">
    <source>
        <dbReference type="EMBL" id="MDC8758923.1"/>
    </source>
</evidence>
<evidence type="ECO:0000256" key="5">
    <source>
        <dbReference type="ARBA" id="ARBA00022842"/>
    </source>
</evidence>
<dbReference type="PRINTS" id="PR00866">
    <property type="entry name" value="RNADNAPOLMS"/>
</dbReference>
<dbReference type="RefSeq" id="WP_273671789.1">
    <property type="nucleotide sequence ID" value="NZ_JAQQXR010000005.1"/>
</dbReference>
<evidence type="ECO:0000256" key="8">
    <source>
        <dbReference type="ARBA" id="ARBA00034120"/>
    </source>
</evidence>
<evidence type="ECO:0000256" key="3">
    <source>
        <dbReference type="ARBA" id="ARBA00022695"/>
    </source>
</evidence>
<evidence type="ECO:0000259" key="10">
    <source>
        <dbReference type="PROSITE" id="PS50878"/>
    </source>
</evidence>
<evidence type="ECO:0000313" key="12">
    <source>
        <dbReference type="Proteomes" id="UP001221208"/>
    </source>
</evidence>
<name>A0ABT5K3E4_9BURK</name>
<keyword evidence="5" id="KW-0460">Magnesium</keyword>
<accession>A0ABT5K3E4</accession>
<dbReference type="PANTHER" id="PTHR34047">
    <property type="entry name" value="NUCLEAR INTRON MATURASE 1, MITOCHONDRIAL-RELATED"/>
    <property type="match status" value="1"/>
</dbReference>
<evidence type="ECO:0000256" key="7">
    <source>
        <dbReference type="ARBA" id="ARBA00023118"/>
    </source>
</evidence>
<comment type="catalytic activity">
    <reaction evidence="9">
        <text>DNA(n) + a 2'-deoxyribonucleoside 5'-triphosphate = DNA(n+1) + diphosphate</text>
        <dbReference type="Rhea" id="RHEA:22508"/>
        <dbReference type="Rhea" id="RHEA-COMP:17339"/>
        <dbReference type="Rhea" id="RHEA-COMP:17340"/>
        <dbReference type="ChEBI" id="CHEBI:33019"/>
        <dbReference type="ChEBI" id="CHEBI:61560"/>
        <dbReference type="ChEBI" id="CHEBI:173112"/>
        <dbReference type="EC" id="2.7.7.49"/>
    </reaction>
</comment>
<protein>
    <recommendedName>
        <fullName evidence="1">RNA-directed DNA polymerase</fullName>
        <ecNumber evidence="1">2.7.7.49</ecNumber>
    </recommendedName>
</protein>
<keyword evidence="3" id="KW-0548">Nucleotidyltransferase</keyword>
<evidence type="ECO:0000256" key="6">
    <source>
        <dbReference type="ARBA" id="ARBA00022918"/>
    </source>
</evidence>
<keyword evidence="12" id="KW-1185">Reference proteome</keyword>
<evidence type="ECO:0000256" key="1">
    <source>
        <dbReference type="ARBA" id="ARBA00012493"/>
    </source>
</evidence>
<dbReference type="EMBL" id="JAQQXR010000005">
    <property type="protein sequence ID" value="MDC8758923.1"/>
    <property type="molecule type" value="Genomic_DNA"/>
</dbReference>
<reference evidence="11 12" key="1">
    <citation type="submission" date="2022-10" db="EMBL/GenBank/DDBJ databases">
        <title>Janthinobacterium sp. hw3 Genome sequencing.</title>
        <authorList>
            <person name="Park S."/>
        </authorList>
    </citation>
    <scope>NUCLEOTIDE SEQUENCE [LARGE SCALE GENOMIC DNA]</scope>
    <source>
        <strain evidence="12">hw3</strain>
    </source>
</reference>
<dbReference type="PROSITE" id="PS50878">
    <property type="entry name" value="RT_POL"/>
    <property type="match status" value="1"/>
</dbReference>
<dbReference type="InterPro" id="IPR000123">
    <property type="entry name" value="Reverse_transcriptase_msDNA"/>
</dbReference>
<comment type="caution">
    <text evidence="11">The sequence shown here is derived from an EMBL/GenBank/DDBJ whole genome shotgun (WGS) entry which is preliminary data.</text>
</comment>
<dbReference type="InterPro" id="IPR043502">
    <property type="entry name" value="DNA/RNA_pol_sf"/>
</dbReference>
<keyword evidence="4" id="KW-0479">Metal-binding</keyword>
<dbReference type="Proteomes" id="UP001221208">
    <property type="component" value="Unassembled WGS sequence"/>
</dbReference>
<dbReference type="InterPro" id="IPR051083">
    <property type="entry name" value="GrpII_Intron_Splice-Mob/Def"/>
</dbReference>